<dbReference type="GO" id="GO:0016780">
    <property type="term" value="F:phosphotransferase activity, for other substituted phosphate groups"/>
    <property type="evidence" value="ECO:0007669"/>
    <property type="project" value="TreeGrafter"/>
</dbReference>
<reference evidence="4" key="1">
    <citation type="journal article" date="2015" name="Nature">
        <title>Complex archaea that bridge the gap between prokaryotes and eukaryotes.</title>
        <authorList>
            <person name="Spang A."/>
            <person name="Saw J.H."/>
            <person name="Jorgensen S.L."/>
            <person name="Zaremba-Niedzwiedzka K."/>
            <person name="Martijn J."/>
            <person name="Lind A.E."/>
            <person name="van Eijk R."/>
            <person name="Schleper C."/>
            <person name="Guy L."/>
            <person name="Ettema T.J."/>
        </authorList>
    </citation>
    <scope>NUCLEOTIDE SEQUENCE</scope>
</reference>
<organism evidence="4">
    <name type="scientific">marine sediment metagenome</name>
    <dbReference type="NCBI Taxonomy" id="412755"/>
    <lineage>
        <taxon>unclassified sequences</taxon>
        <taxon>metagenomes</taxon>
        <taxon>ecological metagenomes</taxon>
    </lineage>
</organism>
<dbReference type="PANTHER" id="PTHR30576:SF0">
    <property type="entry name" value="UNDECAPRENYL-PHOSPHATE N-ACETYLGALACTOSAMINYL 1-PHOSPHATE TRANSFERASE-RELATED"/>
    <property type="match status" value="1"/>
</dbReference>
<proteinExistence type="predicted"/>
<comment type="caution">
    <text evidence="4">The sequence shown here is derived from an EMBL/GenBank/DDBJ whole genome shotgun (WGS) entry which is preliminary data.</text>
</comment>
<dbReference type="AlphaFoldDB" id="A0A0F9HL78"/>
<evidence type="ECO:0000259" key="3">
    <source>
        <dbReference type="Pfam" id="PF02397"/>
    </source>
</evidence>
<gene>
    <name evidence="4" type="ORF">LCGC14_1690020</name>
</gene>
<feature type="domain" description="Bacterial sugar transferase" evidence="3">
    <location>
        <begin position="9"/>
        <end position="187"/>
    </location>
</feature>
<dbReference type="EMBL" id="LAZR01014770">
    <property type="protein sequence ID" value="KKM16026.1"/>
    <property type="molecule type" value="Genomic_DNA"/>
</dbReference>
<evidence type="ECO:0000256" key="1">
    <source>
        <dbReference type="SAM" id="MobiDB-lite"/>
    </source>
</evidence>
<name>A0A0F9HL78_9ZZZZ</name>
<keyword evidence="2" id="KW-1133">Transmembrane helix</keyword>
<dbReference type="InterPro" id="IPR003362">
    <property type="entry name" value="Bact_transf"/>
</dbReference>
<keyword evidence="2" id="KW-0812">Transmembrane</keyword>
<evidence type="ECO:0000313" key="4">
    <source>
        <dbReference type="EMBL" id="KKM16026.1"/>
    </source>
</evidence>
<evidence type="ECO:0000256" key="2">
    <source>
        <dbReference type="SAM" id="Phobius"/>
    </source>
</evidence>
<feature type="region of interest" description="Disordered" evidence="1">
    <location>
        <begin position="199"/>
        <end position="236"/>
    </location>
</feature>
<accession>A0A0F9HL78</accession>
<sequence>MSASYDITKRLLDLAAAGVLIVLLGPGMLLIYVLVRLTSRGPGVFVQDRIGKDGQSFRLPKFRTMRAEHVHDPDPSIVIAADHSAVTPLGRLLRQLKLDELPQLFSVLVGRMSLVGPRPTVPEQVAEYDDFKRQRLTVPPGITGLAQVNGGTGLSWDERIEWDVYYVRHRSLRLDLKILLLTAVVTLIGTERRVRRLGEVHPDEAQAMAGEREGTGDPGGARERTTPNPDRSGRPE</sequence>
<feature type="transmembrane region" description="Helical" evidence="2">
    <location>
        <begin position="12"/>
        <end position="35"/>
    </location>
</feature>
<dbReference type="Pfam" id="PF02397">
    <property type="entry name" value="Bac_transf"/>
    <property type="match status" value="1"/>
</dbReference>
<protein>
    <recommendedName>
        <fullName evidence="3">Bacterial sugar transferase domain-containing protein</fullName>
    </recommendedName>
</protein>
<keyword evidence="2" id="KW-0472">Membrane</keyword>
<dbReference type="PANTHER" id="PTHR30576">
    <property type="entry name" value="COLANIC BIOSYNTHESIS UDP-GLUCOSE LIPID CARRIER TRANSFERASE"/>
    <property type="match status" value="1"/>
</dbReference>